<dbReference type="Pfam" id="PF13976">
    <property type="entry name" value="gag_pre-integrs"/>
    <property type="match status" value="1"/>
</dbReference>
<sequence length="100" mass="11130">MIGQRCGTLYTLLGTTISSSIATTSTSMTEEDVTKLWHMRLGHMSEKGIDLLSKRGLLCGQSISKVEFCEHCILGKHKRVSFQMATHKTKGTLDYIHSNL</sequence>
<evidence type="ECO:0000313" key="2">
    <source>
        <dbReference type="EMBL" id="CAA7390672.1"/>
    </source>
</evidence>
<evidence type="ECO:0000259" key="1">
    <source>
        <dbReference type="Pfam" id="PF13976"/>
    </source>
</evidence>
<evidence type="ECO:0000313" key="3">
    <source>
        <dbReference type="Proteomes" id="UP000663760"/>
    </source>
</evidence>
<dbReference type="Proteomes" id="UP000663760">
    <property type="component" value="Chromosome 2"/>
</dbReference>
<dbReference type="AlphaFoldDB" id="A0A7I8K2M0"/>
<dbReference type="EMBL" id="LR746265">
    <property type="protein sequence ID" value="CAA7390672.1"/>
    <property type="molecule type" value="Genomic_DNA"/>
</dbReference>
<dbReference type="InterPro" id="IPR025724">
    <property type="entry name" value="GAG-pre-integrase_dom"/>
</dbReference>
<name>A0A7I8K2M0_SPIIN</name>
<reference evidence="2" key="1">
    <citation type="submission" date="2020-02" db="EMBL/GenBank/DDBJ databases">
        <authorList>
            <person name="Scholz U."/>
            <person name="Mascher M."/>
            <person name="Fiebig A."/>
        </authorList>
    </citation>
    <scope>NUCLEOTIDE SEQUENCE</scope>
</reference>
<feature type="domain" description="GAG-pre-integrase" evidence="1">
    <location>
        <begin position="9"/>
        <end position="77"/>
    </location>
</feature>
<protein>
    <recommendedName>
        <fullName evidence="1">GAG-pre-integrase domain-containing protein</fullName>
    </recommendedName>
</protein>
<organism evidence="2 3">
    <name type="scientific">Spirodela intermedia</name>
    <name type="common">Intermediate duckweed</name>
    <dbReference type="NCBI Taxonomy" id="51605"/>
    <lineage>
        <taxon>Eukaryota</taxon>
        <taxon>Viridiplantae</taxon>
        <taxon>Streptophyta</taxon>
        <taxon>Embryophyta</taxon>
        <taxon>Tracheophyta</taxon>
        <taxon>Spermatophyta</taxon>
        <taxon>Magnoliopsida</taxon>
        <taxon>Liliopsida</taxon>
        <taxon>Araceae</taxon>
        <taxon>Lemnoideae</taxon>
        <taxon>Spirodela</taxon>
    </lineage>
</organism>
<dbReference type="OrthoDB" id="784048at2759"/>
<proteinExistence type="predicted"/>
<keyword evidence="3" id="KW-1185">Reference proteome</keyword>
<gene>
    <name evidence="2" type="ORF">SI8410_02002116</name>
</gene>
<accession>A0A7I8K2M0</accession>